<dbReference type="Pfam" id="PF13356">
    <property type="entry name" value="Arm-DNA-bind_3"/>
    <property type="match status" value="1"/>
</dbReference>
<feature type="domain" description="Integrase DNA-binding" evidence="3">
    <location>
        <begin position="14"/>
        <end position="90"/>
    </location>
</feature>
<keyword evidence="2" id="KW-0229">DNA integration</keyword>
<reference evidence="4 5" key="1">
    <citation type="submission" date="2020-12" db="EMBL/GenBank/DDBJ databases">
        <title>Genomic Analysis and Response surface optimization of nitrogen-fixing conditions for A. chroococcum strain HR1, Isolation from rhizosphere soil.</title>
        <authorList>
            <person name="Li J."/>
            <person name="Yang H."/>
            <person name="Liu H."/>
            <person name="Wang C."/>
            <person name="Tian Y."/>
            <person name="Lu X.Y."/>
        </authorList>
    </citation>
    <scope>NUCLEOTIDE SEQUENCE [LARGE SCALE GENOMIC DNA]</scope>
    <source>
        <strain evidence="4 5">HR1</strain>
    </source>
</reference>
<evidence type="ECO:0000256" key="2">
    <source>
        <dbReference type="ARBA" id="ARBA00022908"/>
    </source>
</evidence>
<protein>
    <submittedName>
        <fullName evidence="4">DUF4102 domain-containing protein</fullName>
    </submittedName>
</protein>
<evidence type="ECO:0000259" key="3">
    <source>
        <dbReference type="Pfam" id="PF13356"/>
    </source>
</evidence>
<dbReference type="InterPro" id="IPR050808">
    <property type="entry name" value="Phage_Integrase"/>
</dbReference>
<evidence type="ECO:0000256" key="1">
    <source>
        <dbReference type="ARBA" id="ARBA00008857"/>
    </source>
</evidence>
<dbReference type="GO" id="GO:0015074">
    <property type="term" value="P:DNA integration"/>
    <property type="evidence" value="ECO:0007669"/>
    <property type="project" value="UniProtKB-KW"/>
</dbReference>
<dbReference type="PANTHER" id="PTHR30629:SF2">
    <property type="entry name" value="PROPHAGE INTEGRASE INTS-RELATED"/>
    <property type="match status" value="1"/>
</dbReference>
<accession>A0AAP9YAQ7</accession>
<dbReference type="InterPro" id="IPR038488">
    <property type="entry name" value="Integrase_DNA-bd_sf"/>
</dbReference>
<name>A0AAP9YAQ7_9GAMM</name>
<evidence type="ECO:0000313" key="4">
    <source>
        <dbReference type="EMBL" id="QQE87902.1"/>
    </source>
</evidence>
<dbReference type="EMBL" id="CP066310">
    <property type="protein sequence ID" value="QQE87902.1"/>
    <property type="molecule type" value="Genomic_DNA"/>
</dbReference>
<sequence length="150" mass="16305">MDAKADAASLAAAPAKSKPYKITIGQGLYLLVNPNGSKLWRFKYRFAGQEKGLAMGSFPAISLEQAIQARDETRAMVKDGTDPGALRKAERAERQAQRARAKAFRLVMTLDNALTIETPNQILRLTPEQTAAVRAFLLAADPESNGYAPD</sequence>
<dbReference type="Proteomes" id="UP000596192">
    <property type="component" value="Chromosome"/>
</dbReference>
<dbReference type="RefSeq" id="WP_198866517.1">
    <property type="nucleotide sequence ID" value="NZ_CP066310.1"/>
</dbReference>
<comment type="similarity">
    <text evidence="1">Belongs to the 'phage' integrase family.</text>
</comment>
<gene>
    <name evidence="4" type="ORF">GKQ51_16780</name>
</gene>
<organism evidence="4 5">
    <name type="scientific">Azotobacter chroococcum</name>
    <dbReference type="NCBI Taxonomy" id="353"/>
    <lineage>
        <taxon>Bacteria</taxon>
        <taxon>Pseudomonadati</taxon>
        <taxon>Pseudomonadota</taxon>
        <taxon>Gammaproteobacteria</taxon>
        <taxon>Pseudomonadales</taxon>
        <taxon>Pseudomonadaceae</taxon>
        <taxon>Azotobacter</taxon>
    </lineage>
</organism>
<dbReference type="Gene3D" id="3.30.160.390">
    <property type="entry name" value="Integrase, DNA-binding domain"/>
    <property type="match status" value="1"/>
</dbReference>
<dbReference type="AlphaFoldDB" id="A0AAP9YAQ7"/>
<evidence type="ECO:0000313" key="5">
    <source>
        <dbReference type="Proteomes" id="UP000596192"/>
    </source>
</evidence>
<dbReference type="InterPro" id="IPR025166">
    <property type="entry name" value="Integrase_DNA_bind_dom"/>
</dbReference>
<proteinExistence type="inferred from homology"/>
<dbReference type="PANTHER" id="PTHR30629">
    <property type="entry name" value="PROPHAGE INTEGRASE"/>
    <property type="match status" value="1"/>
</dbReference>